<keyword evidence="1" id="KW-0812">Transmembrane</keyword>
<evidence type="ECO:0000313" key="3">
    <source>
        <dbReference type="Proteomes" id="UP000271098"/>
    </source>
</evidence>
<gene>
    <name evidence="2" type="ORF">GPUH_LOCUS25761</name>
</gene>
<evidence type="ECO:0000256" key="1">
    <source>
        <dbReference type="SAM" id="Phobius"/>
    </source>
</evidence>
<dbReference type="Proteomes" id="UP000271098">
    <property type="component" value="Unassembled WGS sequence"/>
</dbReference>
<keyword evidence="1" id="KW-0472">Membrane</keyword>
<keyword evidence="1" id="KW-1133">Transmembrane helix</keyword>
<name>A0A183EXR9_9BILA</name>
<evidence type="ECO:0000313" key="4">
    <source>
        <dbReference type="WBParaSite" id="GPUH_0002579001-mRNA-1"/>
    </source>
</evidence>
<proteinExistence type="predicted"/>
<dbReference type="AlphaFoldDB" id="A0A183EXR9"/>
<dbReference type="OrthoDB" id="5844602at2759"/>
<dbReference type="WBParaSite" id="GPUH_0002579001-mRNA-1">
    <property type="protein sequence ID" value="GPUH_0002579001-mRNA-1"/>
    <property type="gene ID" value="GPUH_0002579001"/>
</dbReference>
<dbReference type="EMBL" id="UYRT01106759">
    <property type="protein sequence ID" value="VDN44637.1"/>
    <property type="molecule type" value="Genomic_DNA"/>
</dbReference>
<keyword evidence="3" id="KW-1185">Reference proteome</keyword>
<sequence>MQHQSRSMAFVCCYQSAEQLLNTVSETVDTVADAILYLEFNILYRGRKYKLLNFAFDDKPQLYLTIMARFSTAIHYFIKIVIYVTQVFFALNRYFACSSPLHYEKVIYLLSVPCAHF</sequence>
<organism evidence="4">
    <name type="scientific">Gongylonema pulchrum</name>
    <dbReference type="NCBI Taxonomy" id="637853"/>
    <lineage>
        <taxon>Eukaryota</taxon>
        <taxon>Metazoa</taxon>
        <taxon>Ecdysozoa</taxon>
        <taxon>Nematoda</taxon>
        <taxon>Chromadorea</taxon>
        <taxon>Rhabditida</taxon>
        <taxon>Spirurina</taxon>
        <taxon>Spiruromorpha</taxon>
        <taxon>Spiruroidea</taxon>
        <taxon>Gongylonematidae</taxon>
        <taxon>Gongylonema</taxon>
    </lineage>
</organism>
<reference evidence="2 3" key="2">
    <citation type="submission" date="2018-11" db="EMBL/GenBank/DDBJ databases">
        <authorList>
            <consortium name="Pathogen Informatics"/>
        </authorList>
    </citation>
    <scope>NUCLEOTIDE SEQUENCE [LARGE SCALE GENOMIC DNA]</scope>
</reference>
<accession>A0A183EXR9</accession>
<protein>
    <submittedName>
        <fullName evidence="4">Ovule protein</fullName>
    </submittedName>
</protein>
<feature type="transmembrane region" description="Helical" evidence="1">
    <location>
        <begin position="76"/>
        <end position="95"/>
    </location>
</feature>
<reference evidence="4" key="1">
    <citation type="submission" date="2016-06" db="UniProtKB">
        <authorList>
            <consortium name="WormBaseParasite"/>
        </authorList>
    </citation>
    <scope>IDENTIFICATION</scope>
</reference>
<evidence type="ECO:0000313" key="2">
    <source>
        <dbReference type="EMBL" id="VDN44637.1"/>
    </source>
</evidence>